<keyword evidence="1" id="KW-0812">Transmembrane</keyword>
<gene>
    <name evidence="2" type="ORF">SAMN05878443_2374</name>
</gene>
<proteinExistence type="predicted"/>
<feature type="transmembrane region" description="Helical" evidence="1">
    <location>
        <begin position="26"/>
        <end position="52"/>
    </location>
</feature>
<protein>
    <submittedName>
        <fullName evidence="2">Uncharacterized protein</fullName>
    </submittedName>
</protein>
<keyword evidence="3" id="KW-1185">Reference proteome</keyword>
<evidence type="ECO:0000256" key="1">
    <source>
        <dbReference type="SAM" id="Phobius"/>
    </source>
</evidence>
<accession>A0A1N6IJR0</accession>
<dbReference type="EMBL" id="FSRN01000003">
    <property type="protein sequence ID" value="SIO32270.1"/>
    <property type="molecule type" value="Genomic_DNA"/>
</dbReference>
<dbReference type="Proteomes" id="UP000184758">
    <property type="component" value="Unassembled WGS sequence"/>
</dbReference>
<evidence type="ECO:0000313" key="3">
    <source>
        <dbReference type="Proteomes" id="UP000184758"/>
    </source>
</evidence>
<keyword evidence="1" id="KW-1133">Transmembrane helix</keyword>
<name>A0A1N6IJR0_9LACT</name>
<evidence type="ECO:0000313" key="2">
    <source>
        <dbReference type="EMBL" id="SIO32270.1"/>
    </source>
</evidence>
<sequence>MKEKSKPTKISEVARGISRTDSYRDILTSVFAVVLAFTIGAIIIFAMGNFLWKLMVHYSE</sequence>
<reference evidence="3" key="1">
    <citation type="submission" date="2016-11" db="EMBL/GenBank/DDBJ databases">
        <authorList>
            <person name="Varghese N."/>
            <person name="Submissions S."/>
        </authorList>
    </citation>
    <scope>NUCLEOTIDE SEQUENCE [LARGE SCALE GENOMIC DNA]</scope>
    <source>
        <strain evidence="3">313</strain>
    </source>
</reference>
<keyword evidence="1" id="KW-0472">Membrane</keyword>
<dbReference type="AlphaFoldDB" id="A0A1N6IJR0"/>
<organism evidence="2 3">
    <name type="scientific">Carnobacterium alterfunditum</name>
    <dbReference type="NCBI Taxonomy" id="28230"/>
    <lineage>
        <taxon>Bacteria</taxon>
        <taxon>Bacillati</taxon>
        <taxon>Bacillota</taxon>
        <taxon>Bacilli</taxon>
        <taxon>Lactobacillales</taxon>
        <taxon>Carnobacteriaceae</taxon>
        <taxon>Carnobacterium</taxon>
    </lineage>
</organism>